<gene>
    <name evidence="1" type="ORF">UFOPK2579_01429</name>
</gene>
<dbReference type="InterPro" id="IPR019587">
    <property type="entry name" value="Polyketide_cyclase/dehydratase"/>
</dbReference>
<protein>
    <submittedName>
        <fullName evidence="1">Unannotated protein</fullName>
    </submittedName>
</protein>
<reference evidence="1" key="1">
    <citation type="submission" date="2020-05" db="EMBL/GenBank/DDBJ databases">
        <authorList>
            <person name="Chiriac C."/>
            <person name="Salcher M."/>
            <person name="Ghai R."/>
            <person name="Kavagutti S V."/>
        </authorList>
    </citation>
    <scope>NUCLEOTIDE SEQUENCE</scope>
</reference>
<dbReference type="Pfam" id="PF10604">
    <property type="entry name" value="Polyketide_cyc2"/>
    <property type="match status" value="1"/>
</dbReference>
<accession>A0A6J6QIJ2</accession>
<dbReference type="AlphaFoldDB" id="A0A6J6QIJ2"/>
<dbReference type="Gene3D" id="3.30.530.20">
    <property type="match status" value="1"/>
</dbReference>
<dbReference type="SUPFAM" id="SSF55961">
    <property type="entry name" value="Bet v1-like"/>
    <property type="match status" value="1"/>
</dbReference>
<proteinExistence type="predicted"/>
<organism evidence="1">
    <name type="scientific">freshwater metagenome</name>
    <dbReference type="NCBI Taxonomy" id="449393"/>
    <lineage>
        <taxon>unclassified sequences</taxon>
        <taxon>metagenomes</taxon>
        <taxon>ecological metagenomes</taxon>
    </lineage>
</organism>
<dbReference type="InterPro" id="IPR023393">
    <property type="entry name" value="START-like_dom_sf"/>
</dbReference>
<dbReference type="EMBL" id="CAEZXR010000163">
    <property type="protein sequence ID" value="CAB4710536.1"/>
    <property type="molecule type" value="Genomic_DNA"/>
</dbReference>
<name>A0A6J6QIJ2_9ZZZZ</name>
<evidence type="ECO:0000313" key="1">
    <source>
        <dbReference type="EMBL" id="CAB4710536.1"/>
    </source>
</evidence>
<sequence>MHVERTFTVPRPIEAVFDYLSDFESTNDWDPGTVTTTRTSGDGGVGTTYRNTSTFLGRTVELDYTTLTHDRPRELRFEGRNPSATATDHLRLSPAADGTATEIHYRATFEFRSAFKLVARLVVGPRLPSLADETVEQLTKTLLNKA</sequence>